<sequence length="313" mass="37149">MAFGGEYQFERFSRIPAIGRIDGLATLVEQNQSLFDELACTAKELRVEFCKPRIHHDKGSRHWQSIHDLTEWFIQYQEVPFPPQNLRLLTYHVHKVWERYSDHRGQSDDRWALDELTTQEWRCIKLLREFFRTGSEAKLRLRTTPDRVSGLFHSLSVIEGLIMTWESSLRLQGIEHDSSVSWQNLVLNLVTALKCWPDALSHPEFTYTAIYLSPNIDIKILEHRWPVTRRPLDHIYLWHTAVKVCGYVQDPRYTIKPLKQELAENKVWRDMEGYRELRETFDSLEICPLEFWKEYNIVFPVLAKVAPYYLEAV</sequence>
<dbReference type="AlphaFoldDB" id="A0A164WJQ1"/>
<evidence type="ECO:0000313" key="1">
    <source>
        <dbReference type="EMBL" id="KZS95106.1"/>
    </source>
</evidence>
<accession>A0A164WJQ1</accession>
<reference evidence="1 2" key="1">
    <citation type="journal article" date="2016" name="Mol. Biol. Evol.">
        <title>Comparative Genomics of Early-Diverging Mushroom-Forming Fungi Provides Insights into the Origins of Lignocellulose Decay Capabilities.</title>
        <authorList>
            <person name="Nagy L.G."/>
            <person name="Riley R."/>
            <person name="Tritt A."/>
            <person name="Adam C."/>
            <person name="Daum C."/>
            <person name="Floudas D."/>
            <person name="Sun H."/>
            <person name="Yadav J.S."/>
            <person name="Pangilinan J."/>
            <person name="Larsson K.H."/>
            <person name="Matsuura K."/>
            <person name="Barry K."/>
            <person name="Labutti K."/>
            <person name="Kuo R."/>
            <person name="Ohm R.A."/>
            <person name="Bhattacharya S.S."/>
            <person name="Shirouzu T."/>
            <person name="Yoshinaga Y."/>
            <person name="Martin F.M."/>
            <person name="Grigoriev I.V."/>
            <person name="Hibbett D.S."/>
        </authorList>
    </citation>
    <scope>NUCLEOTIDE SEQUENCE [LARGE SCALE GENOMIC DNA]</scope>
    <source>
        <strain evidence="1 2">HHB9708</strain>
    </source>
</reference>
<gene>
    <name evidence="1" type="ORF">SISNIDRAFT_483984</name>
</gene>
<keyword evidence="2" id="KW-1185">Reference proteome</keyword>
<dbReference type="EMBL" id="KV419402">
    <property type="protein sequence ID" value="KZS95106.1"/>
    <property type="molecule type" value="Genomic_DNA"/>
</dbReference>
<evidence type="ECO:0000313" key="2">
    <source>
        <dbReference type="Proteomes" id="UP000076722"/>
    </source>
</evidence>
<proteinExistence type="predicted"/>
<organism evidence="1 2">
    <name type="scientific">Sistotremastrum niveocremeum HHB9708</name>
    <dbReference type="NCBI Taxonomy" id="1314777"/>
    <lineage>
        <taxon>Eukaryota</taxon>
        <taxon>Fungi</taxon>
        <taxon>Dikarya</taxon>
        <taxon>Basidiomycota</taxon>
        <taxon>Agaricomycotina</taxon>
        <taxon>Agaricomycetes</taxon>
        <taxon>Sistotremastrales</taxon>
        <taxon>Sistotremastraceae</taxon>
        <taxon>Sertulicium</taxon>
        <taxon>Sertulicium niveocremeum</taxon>
    </lineage>
</organism>
<name>A0A164WJQ1_9AGAM</name>
<protein>
    <submittedName>
        <fullName evidence="1">Uncharacterized protein</fullName>
    </submittedName>
</protein>
<dbReference type="Proteomes" id="UP000076722">
    <property type="component" value="Unassembled WGS sequence"/>
</dbReference>